<keyword evidence="2" id="KW-0808">Transferase</keyword>
<dbReference type="InterPro" id="IPR023296">
    <property type="entry name" value="Glyco_hydro_beta-prop_sf"/>
</dbReference>
<evidence type="ECO:0000313" key="2">
    <source>
        <dbReference type="EMBL" id="WBO20844.1"/>
    </source>
</evidence>
<proteinExistence type="predicted"/>
<sequence length="303" mass="34054">MQLRKDIWRCAIVPAPVDEILARASLGDLPLTWIPGSGNLRYHADPFGLWRGNMLYVFTEKFDYRDAIGTISVSVFDSDLALVEQTSVLQEPWHLSYPFVFEADGETWLLPEAFQSGGLWLYRAMAFPYRWERAHRIELGHIPLDATPFHDGSRWWLFYAPAFPERGRLSHLHAAWADRLEGPWTDHPANPVLVDVNGARPGGTPLWRGGVLHLPIQDCRGTYGAALRLLRFERLEPDSIILSAAGILHAPSAAAPYRDGCHTLSAAGPVTLIDVKRTIVSPRGLLMRPLRELRRSLDRIAGL</sequence>
<evidence type="ECO:0000313" key="3">
    <source>
        <dbReference type="Proteomes" id="UP001210865"/>
    </source>
</evidence>
<dbReference type="GO" id="GO:0016740">
    <property type="term" value="F:transferase activity"/>
    <property type="evidence" value="ECO:0007669"/>
    <property type="project" value="UniProtKB-KW"/>
</dbReference>
<protein>
    <submittedName>
        <fullName evidence="2">Formyl transferase</fullName>
    </submittedName>
</protein>
<dbReference type="Pfam" id="PF24793">
    <property type="entry name" value="GINT1_N"/>
    <property type="match status" value="1"/>
</dbReference>
<evidence type="ECO:0000259" key="1">
    <source>
        <dbReference type="Pfam" id="PF24793"/>
    </source>
</evidence>
<dbReference type="SUPFAM" id="SSF75005">
    <property type="entry name" value="Arabinanase/levansucrase/invertase"/>
    <property type="match status" value="1"/>
</dbReference>
<name>A0ABY7NH29_9SPHN</name>
<dbReference type="InterPro" id="IPR056442">
    <property type="entry name" value="GINT1_N"/>
</dbReference>
<accession>A0ABY7NH29</accession>
<dbReference type="Proteomes" id="UP001210865">
    <property type="component" value="Chromosome"/>
</dbReference>
<reference evidence="2 3" key="1">
    <citation type="submission" date="2022-12" db="EMBL/GenBank/DDBJ databases">
        <title>Sphingomonas abieness sp. nov., an endophytic bacterium isolated from Abies koreana.</title>
        <authorList>
            <person name="Jiang L."/>
            <person name="Lee J."/>
        </authorList>
    </citation>
    <scope>NUCLEOTIDE SEQUENCE [LARGE SCALE GENOMIC DNA]</scope>
    <source>
        <strain evidence="3">PAMB 00755</strain>
    </source>
</reference>
<dbReference type="Gene3D" id="2.115.10.20">
    <property type="entry name" value="Glycosyl hydrolase domain, family 43"/>
    <property type="match status" value="1"/>
</dbReference>
<feature type="domain" description="Glucosamine inositolphosphorylceramide transferase 1 N-terminal" evidence="1">
    <location>
        <begin position="42"/>
        <end position="238"/>
    </location>
</feature>
<organism evidence="2 3">
    <name type="scientific">Sphingomonas abietis</name>
    <dbReference type="NCBI Taxonomy" id="3012344"/>
    <lineage>
        <taxon>Bacteria</taxon>
        <taxon>Pseudomonadati</taxon>
        <taxon>Pseudomonadota</taxon>
        <taxon>Alphaproteobacteria</taxon>
        <taxon>Sphingomonadales</taxon>
        <taxon>Sphingomonadaceae</taxon>
        <taxon>Sphingomonas</taxon>
    </lineage>
</organism>
<gene>
    <name evidence="2" type="ORF">PBT88_11535</name>
</gene>
<keyword evidence="3" id="KW-1185">Reference proteome</keyword>
<dbReference type="RefSeq" id="WP_270075494.1">
    <property type="nucleotide sequence ID" value="NZ_CP115174.1"/>
</dbReference>
<dbReference type="EMBL" id="CP115174">
    <property type="protein sequence ID" value="WBO20844.1"/>
    <property type="molecule type" value="Genomic_DNA"/>
</dbReference>